<gene>
    <name evidence="1" type="primary">X975_22323</name>
    <name evidence="1" type="ORF">TNCV_1038591</name>
</gene>
<evidence type="ECO:0000313" key="2">
    <source>
        <dbReference type="Proteomes" id="UP000887159"/>
    </source>
</evidence>
<dbReference type="Gene3D" id="3.30.420.10">
    <property type="entry name" value="Ribonuclease H-like superfamily/Ribonuclease H"/>
    <property type="match status" value="1"/>
</dbReference>
<keyword evidence="2" id="KW-1185">Reference proteome</keyword>
<dbReference type="AlphaFoldDB" id="A0A8X6VW92"/>
<accession>A0A8X6VW92</accession>
<dbReference type="InterPro" id="IPR036397">
    <property type="entry name" value="RNaseH_sf"/>
</dbReference>
<organism evidence="1 2">
    <name type="scientific">Trichonephila clavipes</name>
    <name type="common">Golden silk orbweaver</name>
    <name type="synonym">Nephila clavipes</name>
    <dbReference type="NCBI Taxonomy" id="2585209"/>
    <lineage>
        <taxon>Eukaryota</taxon>
        <taxon>Metazoa</taxon>
        <taxon>Ecdysozoa</taxon>
        <taxon>Arthropoda</taxon>
        <taxon>Chelicerata</taxon>
        <taxon>Arachnida</taxon>
        <taxon>Araneae</taxon>
        <taxon>Araneomorphae</taxon>
        <taxon>Entelegynae</taxon>
        <taxon>Araneoidea</taxon>
        <taxon>Nephilidae</taxon>
        <taxon>Trichonephila</taxon>
    </lineage>
</organism>
<dbReference type="Proteomes" id="UP000887159">
    <property type="component" value="Unassembled WGS sequence"/>
</dbReference>
<comment type="caution">
    <text evidence="1">The sequence shown here is derived from an EMBL/GenBank/DDBJ whole genome shotgun (WGS) entry which is preliminary data.</text>
</comment>
<proteinExistence type="predicted"/>
<reference evidence="1" key="1">
    <citation type="submission" date="2020-08" db="EMBL/GenBank/DDBJ databases">
        <title>Multicomponent nature underlies the extraordinary mechanical properties of spider dragline silk.</title>
        <authorList>
            <person name="Kono N."/>
            <person name="Nakamura H."/>
            <person name="Mori M."/>
            <person name="Yoshida Y."/>
            <person name="Ohtoshi R."/>
            <person name="Malay A.D."/>
            <person name="Moran D.A.P."/>
            <person name="Tomita M."/>
            <person name="Numata K."/>
            <person name="Arakawa K."/>
        </authorList>
    </citation>
    <scope>NUCLEOTIDE SEQUENCE</scope>
</reference>
<evidence type="ECO:0000313" key="1">
    <source>
        <dbReference type="EMBL" id="GFY23560.1"/>
    </source>
</evidence>
<protein>
    <submittedName>
        <fullName evidence="1">Transposable element Tcb2 transposase</fullName>
    </submittedName>
</protein>
<dbReference type="EMBL" id="BMAU01021364">
    <property type="protein sequence ID" value="GFY23560.1"/>
    <property type="molecule type" value="Genomic_DNA"/>
</dbReference>
<sequence>MITSNRVCIFFNFSVINWPPRSPDLNPIENCWDVSEQGVKGPAPTNLTELWAALANIWQVILVECFHKLVEFMLRRVTAVIKARGGPTRYYVGIPQ</sequence>
<name>A0A8X6VW92_TRICX</name>
<dbReference type="GO" id="GO:0003676">
    <property type="term" value="F:nucleic acid binding"/>
    <property type="evidence" value="ECO:0007669"/>
    <property type="project" value="InterPro"/>
</dbReference>